<feature type="domain" description="BD-FAE-like" evidence="3">
    <location>
        <begin position="31"/>
        <end position="140"/>
    </location>
</feature>
<dbReference type="InterPro" id="IPR049492">
    <property type="entry name" value="BD-FAE-like_dom"/>
</dbReference>
<sequence>MTQYYSKTLGYKPLNEDQHVLLDLYCPVTRPANMENGTLPVIVYFHAGGMVVGSRKDFLPTWLIDRVIPLGYAFISADYRLLIPGTIHETLEDLKDLFKYLTTNEFICDHYTFKADLDRIAVSGSSAGGLCAYLSAIHCNPKPKVVLSIYGMGGDFFTEQLLAIKRDGITSVGKEIPSINPADLSGILYPSFKGLAKPISEFPFSRTSEDPKVKDGYGRGNIFYFLVQRGLYLDYYTGLHEPIGISETLREVPKSDKRTQDDFKRALPEHLHAIFPQLCVDSHWPPTIILHGVLDDIVPITESRHFSGLVKDSGVKVELIEVEGENHGFDVALDAEVKYGAQFDKIRDFIQEHL</sequence>
<accession>A0A8H4R0N7</accession>
<proteinExistence type="predicted"/>
<comment type="caution">
    <text evidence="4">The sequence shown here is derived from an EMBL/GenBank/DDBJ whole genome shotgun (WGS) entry which is preliminary data.</text>
</comment>
<reference evidence="4 5" key="1">
    <citation type="submission" date="2019-12" db="EMBL/GenBank/DDBJ databases">
        <authorList>
            <person name="Floudas D."/>
            <person name="Bentzer J."/>
            <person name="Ahren D."/>
            <person name="Johansson T."/>
            <person name="Persson P."/>
            <person name="Tunlid A."/>
        </authorList>
    </citation>
    <scope>NUCLEOTIDE SEQUENCE [LARGE SCALE GENOMIC DNA]</scope>
    <source>
        <strain evidence="4 5">CBS 102.39</strain>
    </source>
</reference>
<name>A0A8H4R0N7_9AGAR</name>
<dbReference type="InterPro" id="IPR050300">
    <property type="entry name" value="GDXG_lipolytic_enzyme"/>
</dbReference>
<dbReference type="AlphaFoldDB" id="A0A8H4R0N7"/>
<dbReference type="GO" id="GO:0008236">
    <property type="term" value="F:serine-type peptidase activity"/>
    <property type="evidence" value="ECO:0007669"/>
    <property type="project" value="InterPro"/>
</dbReference>
<evidence type="ECO:0000259" key="3">
    <source>
        <dbReference type="Pfam" id="PF20434"/>
    </source>
</evidence>
<evidence type="ECO:0008006" key="6">
    <source>
        <dbReference type="Google" id="ProtNLM"/>
    </source>
</evidence>
<evidence type="ECO:0000259" key="2">
    <source>
        <dbReference type="Pfam" id="PF00326"/>
    </source>
</evidence>
<protein>
    <recommendedName>
        <fullName evidence="6">Alpha/beta-hydrolase</fullName>
    </recommendedName>
</protein>
<dbReference type="InterPro" id="IPR001375">
    <property type="entry name" value="Peptidase_S9_cat"/>
</dbReference>
<evidence type="ECO:0000313" key="4">
    <source>
        <dbReference type="EMBL" id="KAF4619717.1"/>
    </source>
</evidence>
<keyword evidence="1" id="KW-0378">Hydrolase</keyword>
<gene>
    <name evidence="4" type="ORF">D9613_004819</name>
</gene>
<keyword evidence="5" id="KW-1185">Reference proteome</keyword>
<evidence type="ECO:0000256" key="1">
    <source>
        <dbReference type="ARBA" id="ARBA00022801"/>
    </source>
</evidence>
<dbReference type="Gene3D" id="3.40.50.1820">
    <property type="entry name" value="alpha/beta hydrolase"/>
    <property type="match status" value="1"/>
</dbReference>
<organism evidence="4 5">
    <name type="scientific">Agrocybe pediades</name>
    <dbReference type="NCBI Taxonomy" id="84607"/>
    <lineage>
        <taxon>Eukaryota</taxon>
        <taxon>Fungi</taxon>
        <taxon>Dikarya</taxon>
        <taxon>Basidiomycota</taxon>
        <taxon>Agaricomycotina</taxon>
        <taxon>Agaricomycetes</taxon>
        <taxon>Agaricomycetidae</taxon>
        <taxon>Agaricales</taxon>
        <taxon>Agaricineae</taxon>
        <taxon>Strophariaceae</taxon>
        <taxon>Agrocybe</taxon>
    </lineage>
</organism>
<dbReference type="SUPFAM" id="SSF53474">
    <property type="entry name" value="alpha/beta-Hydrolases"/>
    <property type="match status" value="1"/>
</dbReference>
<feature type="domain" description="Peptidase S9 prolyl oligopeptidase catalytic" evidence="2">
    <location>
        <begin position="283"/>
        <end position="354"/>
    </location>
</feature>
<dbReference type="Pfam" id="PF20434">
    <property type="entry name" value="BD-FAE"/>
    <property type="match status" value="1"/>
</dbReference>
<dbReference type="InterPro" id="IPR029058">
    <property type="entry name" value="AB_hydrolase_fold"/>
</dbReference>
<evidence type="ECO:0000313" key="5">
    <source>
        <dbReference type="Proteomes" id="UP000521872"/>
    </source>
</evidence>
<dbReference type="PANTHER" id="PTHR48081">
    <property type="entry name" value="AB HYDROLASE SUPERFAMILY PROTEIN C4A8.06C"/>
    <property type="match status" value="1"/>
</dbReference>
<dbReference type="Proteomes" id="UP000521872">
    <property type="component" value="Unassembled WGS sequence"/>
</dbReference>
<dbReference type="Pfam" id="PF00326">
    <property type="entry name" value="Peptidase_S9"/>
    <property type="match status" value="1"/>
</dbReference>
<dbReference type="PANTHER" id="PTHR48081:SF3">
    <property type="entry name" value="ALPHA_BETA HYDROLASE FOLD-3 DOMAIN-CONTAINING PROTEIN"/>
    <property type="match status" value="1"/>
</dbReference>
<dbReference type="GO" id="GO:0006508">
    <property type="term" value="P:proteolysis"/>
    <property type="evidence" value="ECO:0007669"/>
    <property type="project" value="InterPro"/>
</dbReference>
<dbReference type="EMBL" id="JAACJL010000016">
    <property type="protein sequence ID" value="KAF4619717.1"/>
    <property type="molecule type" value="Genomic_DNA"/>
</dbReference>